<dbReference type="Proteomes" id="UP000680866">
    <property type="component" value="Chromosome"/>
</dbReference>
<feature type="region of interest" description="Disordered" evidence="1">
    <location>
        <begin position="80"/>
        <end position="117"/>
    </location>
</feature>
<sequence>MSCASPPVENLDRRRRDRDPVPGGQAIGYRAGRSGEETVRRATALVTVFLLLTGCGLVREEKVTHTVDYALTLQGDGALWGSSSTTATTATGSNNGSHCRSGSTGSSSRARRRGWPS</sequence>
<dbReference type="AlphaFoldDB" id="A0A810N5S1"/>
<dbReference type="EMBL" id="AP023359">
    <property type="protein sequence ID" value="BCJ68647.1"/>
    <property type="molecule type" value="Genomic_DNA"/>
</dbReference>
<evidence type="ECO:0000313" key="3">
    <source>
        <dbReference type="Proteomes" id="UP000680866"/>
    </source>
</evidence>
<keyword evidence="3" id="KW-1185">Reference proteome</keyword>
<evidence type="ECO:0000313" key="2">
    <source>
        <dbReference type="EMBL" id="BCJ68647.1"/>
    </source>
</evidence>
<protein>
    <submittedName>
        <fullName evidence="2">Uncharacterized protein</fullName>
    </submittedName>
</protein>
<organism evidence="2 3">
    <name type="scientific">Polymorphospora rubra</name>
    <dbReference type="NCBI Taxonomy" id="338584"/>
    <lineage>
        <taxon>Bacteria</taxon>
        <taxon>Bacillati</taxon>
        <taxon>Actinomycetota</taxon>
        <taxon>Actinomycetes</taxon>
        <taxon>Micromonosporales</taxon>
        <taxon>Micromonosporaceae</taxon>
        <taxon>Polymorphospora</taxon>
    </lineage>
</organism>
<reference evidence="2" key="1">
    <citation type="submission" date="2020-08" db="EMBL/GenBank/DDBJ databases">
        <title>Whole genome shotgun sequence of Polymorphospora rubra NBRC 101157.</title>
        <authorList>
            <person name="Komaki H."/>
            <person name="Tamura T."/>
        </authorList>
    </citation>
    <scope>NUCLEOTIDE SEQUENCE</scope>
    <source>
        <strain evidence="2">NBRC 101157</strain>
    </source>
</reference>
<feature type="compositionally biased region" description="Low complexity" evidence="1">
    <location>
        <begin position="81"/>
        <end position="108"/>
    </location>
</feature>
<name>A0A810N5S1_9ACTN</name>
<accession>A0A810N5S1</accession>
<feature type="compositionally biased region" description="Basic and acidic residues" evidence="1">
    <location>
        <begin position="10"/>
        <end position="20"/>
    </location>
</feature>
<feature type="region of interest" description="Disordered" evidence="1">
    <location>
        <begin position="1"/>
        <end position="35"/>
    </location>
</feature>
<gene>
    <name evidence="2" type="ORF">Prubr_56680</name>
</gene>
<proteinExistence type="predicted"/>
<evidence type="ECO:0000256" key="1">
    <source>
        <dbReference type="SAM" id="MobiDB-lite"/>
    </source>
</evidence>
<dbReference type="KEGG" id="pry:Prubr_56680"/>